<dbReference type="AlphaFoldDB" id="A0A1I0G2T9"/>
<protein>
    <submittedName>
        <fullName evidence="2">Uncharacterized protein</fullName>
    </submittedName>
</protein>
<name>A0A1I0G2T9_9PROT</name>
<dbReference type="EMBL" id="FOIA01000052">
    <property type="protein sequence ID" value="SET65218.1"/>
    <property type="molecule type" value="Genomic_DNA"/>
</dbReference>
<accession>A0A1I0G2T9</accession>
<proteinExistence type="predicted"/>
<reference evidence="3" key="1">
    <citation type="submission" date="2016-10" db="EMBL/GenBank/DDBJ databases">
        <authorList>
            <person name="Varghese N."/>
            <person name="Submissions S."/>
        </authorList>
    </citation>
    <scope>NUCLEOTIDE SEQUENCE [LARGE SCALE GENOMIC DNA]</scope>
    <source>
        <strain evidence="3">Nm71</strain>
    </source>
</reference>
<feature type="transmembrane region" description="Helical" evidence="1">
    <location>
        <begin position="35"/>
        <end position="55"/>
    </location>
</feature>
<feature type="transmembrane region" description="Helical" evidence="1">
    <location>
        <begin position="9"/>
        <end position="29"/>
    </location>
</feature>
<dbReference type="Proteomes" id="UP000199345">
    <property type="component" value="Unassembled WGS sequence"/>
</dbReference>
<sequence length="133" mass="15188">MGNIKIKWLVYTVLIGLIPVFSRFLVWLVTNDTNMELMVSADLVTFGLILHVSNINEIEHLTFEDHDRNWKTVQNGLSIIFIVFYSLLFALTLIDDGLVDLDALKLCTQILAVISFMISYSVYDRISKTTSNI</sequence>
<dbReference type="RefSeq" id="WP_090661887.1">
    <property type="nucleotide sequence ID" value="NZ_FOIA01000052.1"/>
</dbReference>
<gene>
    <name evidence="2" type="ORF">SAMN05216326_15214</name>
</gene>
<evidence type="ECO:0000313" key="3">
    <source>
        <dbReference type="Proteomes" id="UP000199345"/>
    </source>
</evidence>
<keyword evidence="1" id="KW-1133">Transmembrane helix</keyword>
<feature type="transmembrane region" description="Helical" evidence="1">
    <location>
        <begin position="106"/>
        <end position="123"/>
    </location>
</feature>
<keyword evidence="1" id="KW-0812">Transmembrane</keyword>
<organism evidence="2 3">
    <name type="scientific">Nitrosomonas marina</name>
    <dbReference type="NCBI Taxonomy" id="917"/>
    <lineage>
        <taxon>Bacteria</taxon>
        <taxon>Pseudomonadati</taxon>
        <taxon>Pseudomonadota</taxon>
        <taxon>Betaproteobacteria</taxon>
        <taxon>Nitrosomonadales</taxon>
        <taxon>Nitrosomonadaceae</taxon>
        <taxon>Nitrosomonas</taxon>
    </lineage>
</organism>
<keyword evidence="1" id="KW-0472">Membrane</keyword>
<dbReference type="OrthoDB" id="964917at2"/>
<evidence type="ECO:0000313" key="2">
    <source>
        <dbReference type="EMBL" id="SET65218.1"/>
    </source>
</evidence>
<evidence type="ECO:0000256" key="1">
    <source>
        <dbReference type="SAM" id="Phobius"/>
    </source>
</evidence>
<keyword evidence="3" id="KW-1185">Reference proteome</keyword>
<feature type="transmembrane region" description="Helical" evidence="1">
    <location>
        <begin position="76"/>
        <end position="94"/>
    </location>
</feature>